<accession>A0A2K9NGC2</accession>
<dbReference type="EMBL" id="CP025612">
    <property type="protein sequence ID" value="AUN32082.1"/>
    <property type="molecule type" value="Genomic_DNA"/>
</dbReference>
<dbReference type="PANTHER" id="PTHR43540:SF14">
    <property type="entry name" value="ISOCHORISMATASE"/>
    <property type="match status" value="1"/>
</dbReference>
<organism evidence="1 2">
    <name type="scientific">Niveispirillum cyanobacteriorum</name>
    <dbReference type="NCBI Taxonomy" id="1612173"/>
    <lineage>
        <taxon>Bacteria</taxon>
        <taxon>Pseudomonadati</taxon>
        <taxon>Pseudomonadota</taxon>
        <taxon>Alphaproteobacteria</taxon>
        <taxon>Rhodospirillales</taxon>
        <taxon>Azospirillaceae</taxon>
        <taxon>Niveispirillum</taxon>
    </lineage>
</organism>
<gene>
    <name evidence="1" type="ORF">C0V82_16830</name>
</gene>
<dbReference type="SUPFAM" id="SSF52499">
    <property type="entry name" value="Isochorismatase-like hydrolases"/>
    <property type="match status" value="1"/>
</dbReference>
<dbReference type="Proteomes" id="UP000234752">
    <property type="component" value="Chromosome eg_2"/>
</dbReference>
<evidence type="ECO:0000313" key="1">
    <source>
        <dbReference type="EMBL" id="AUN32082.1"/>
    </source>
</evidence>
<dbReference type="OrthoDB" id="9791276at2"/>
<dbReference type="AlphaFoldDB" id="A0A2K9NGC2"/>
<sequence length="187" mass="19832">MQAANETALIVIDVQEGILPAGDGPRNVAAAKALDGVVARLADLQTRARAAGVTLIHVQHDAADDHRLAKGTPGWEIRRELTPQAGELVVHKTTCDSFLDTGLKQALLDGGIRHVIIGGCMTPFCIDTSVRSAIAHGFDVTLIADGHTTCDMGDLTFEQIIDHHNTVLGWFGTAQNKVVVKKAADAL</sequence>
<dbReference type="Pfam" id="PF00857">
    <property type="entry name" value="Isochorismatase"/>
    <property type="match status" value="1"/>
</dbReference>
<protein>
    <submittedName>
        <fullName evidence="1">Cysteine hydrolase</fullName>
    </submittedName>
</protein>
<keyword evidence="2" id="KW-1185">Reference proteome</keyword>
<dbReference type="CDD" id="cd01014">
    <property type="entry name" value="nicotinamidase_related"/>
    <property type="match status" value="1"/>
</dbReference>
<keyword evidence="1" id="KW-0378">Hydrolase</keyword>
<dbReference type="InterPro" id="IPR000868">
    <property type="entry name" value="Isochorismatase-like_dom"/>
</dbReference>
<dbReference type="KEGG" id="ncb:C0V82_16830"/>
<proteinExistence type="predicted"/>
<dbReference type="Gene3D" id="3.40.50.850">
    <property type="entry name" value="Isochorismatase-like"/>
    <property type="match status" value="1"/>
</dbReference>
<name>A0A2K9NGC2_9PROT</name>
<evidence type="ECO:0000313" key="2">
    <source>
        <dbReference type="Proteomes" id="UP000234752"/>
    </source>
</evidence>
<dbReference type="GO" id="GO:0016787">
    <property type="term" value="F:hydrolase activity"/>
    <property type="evidence" value="ECO:0007669"/>
    <property type="project" value="UniProtKB-KW"/>
</dbReference>
<dbReference type="PANTHER" id="PTHR43540">
    <property type="entry name" value="PEROXYUREIDOACRYLATE/UREIDOACRYLATE AMIDOHYDROLASE-RELATED"/>
    <property type="match status" value="1"/>
</dbReference>
<dbReference type="InterPro" id="IPR036380">
    <property type="entry name" value="Isochorismatase-like_sf"/>
</dbReference>
<reference evidence="1 2" key="1">
    <citation type="submission" date="2017-12" db="EMBL/GenBank/DDBJ databases">
        <title>Genomes of bacteria within cyanobacterial aggregates.</title>
        <authorList>
            <person name="Cai H."/>
        </authorList>
    </citation>
    <scope>NUCLEOTIDE SEQUENCE [LARGE SCALE GENOMIC DNA]</scope>
    <source>
        <strain evidence="1 2">TH16</strain>
    </source>
</reference>
<dbReference type="InterPro" id="IPR050272">
    <property type="entry name" value="Isochorismatase-like_hydrls"/>
</dbReference>